<dbReference type="InterPro" id="IPR009057">
    <property type="entry name" value="Homeodomain-like_sf"/>
</dbReference>
<dbReference type="Proteomes" id="UP000199444">
    <property type="component" value="Unassembled WGS sequence"/>
</dbReference>
<evidence type="ECO:0000313" key="3">
    <source>
        <dbReference type="Proteomes" id="UP000199444"/>
    </source>
</evidence>
<dbReference type="PANTHER" id="PTHR33744:SF15">
    <property type="entry name" value="CARBOHYDRATE DIACID REGULATOR"/>
    <property type="match status" value="1"/>
</dbReference>
<feature type="domain" description="PucR C-terminal helix-turn-helix" evidence="1">
    <location>
        <begin position="230"/>
        <end position="287"/>
    </location>
</feature>
<dbReference type="STRING" id="553311.SAMN05216231_2801"/>
<sequence length="294" mass="34265">MIKQLRKIFSSLVLFNEISDKTRDKFKWFMTDGGQVIGIDRKELTEKDSTLLHMFLYPYNISIPEMTAEEKQWKTYISTEISDNTKSFTYRFIYFSYQPFQIEPESFKEAINEFYARQVPILFENDHEGIIVETNPSEDISYEQIIDVLMSDLYVKIKFVVGPYLYTLSKANRNHQILVDGANKIFSYSDKTVSTYIDAVPFILIDQIASDTRADIIDSVLGETIHDQDLLKTVETFIACNLNVSVTAKELYMHRNSLQYRLDKFTEKTGIDIRQFHQAMTVLLAISINKQLNK</sequence>
<keyword evidence="3" id="KW-1185">Reference proteome</keyword>
<dbReference type="Pfam" id="PF13556">
    <property type="entry name" value="HTH_30"/>
    <property type="match status" value="1"/>
</dbReference>
<dbReference type="Gene3D" id="1.10.10.2840">
    <property type="entry name" value="PucR C-terminal helix-turn-helix domain"/>
    <property type="match status" value="1"/>
</dbReference>
<organism evidence="2 3">
    <name type="scientific">Virgibacillus salinus</name>
    <dbReference type="NCBI Taxonomy" id="553311"/>
    <lineage>
        <taxon>Bacteria</taxon>
        <taxon>Bacillati</taxon>
        <taxon>Bacillota</taxon>
        <taxon>Bacilli</taxon>
        <taxon>Bacillales</taxon>
        <taxon>Bacillaceae</taxon>
        <taxon>Virgibacillus</taxon>
    </lineage>
</organism>
<dbReference type="InterPro" id="IPR025736">
    <property type="entry name" value="PucR_C-HTH_dom"/>
</dbReference>
<reference evidence="2 3" key="1">
    <citation type="submission" date="2016-10" db="EMBL/GenBank/DDBJ databases">
        <authorList>
            <person name="de Groot N.N."/>
        </authorList>
    </citation>
    <scope>NUCLEOTIDE SEQUENCE [LARGE SCALE GENOMIC DNA]</scope>
    <source>
        <strain evidence="2 3">CGMCC 1.10449</strain>
    </source>
</reference>
<name>A0A1H1EB91_9BACI</name>
<dbReference type="InterPro" id="IPR042070">
    <property type="entry name" value="PucR_C-HTH_sf"/>
</dbReference>
<dbReference type="PANTHER" id="PTHR33744">
    <property type="entry name" value="CARBOHYDRATE DIACID REGULATOR"/>
    <property type="match status" value="1"/>
</dbReference>
<dbReference type="SUPFAM" id="SSF46689">
    <property type="entry name" value="Homeodomain-like"/>
    <property type="match status" value="1"/>
</dbReference>
<evidence type="ECO:0000313" key="2">
    <source>
        <dbReference type="EMBL" id="SDQ85810.1"/>
    </source>
</evidence>
<protein>
    <submittedName>
        <fullName evidence="2">PucR C-terminal helix-turn-helix domain-containing protein</fullName>
    </submittedName>
</protein>
<proteinExistence type="predicted"/>
<dbReference type="AlphaFoldDB" id="A0A1H1EB91"/>
<dbReference type="RefSeq" id="WP_175559499.1">
    <property type="nucleotide sequence ID" value="NZ_FNKD01000003.1"/>
</dbReference>
<dbReference type="InterPro" id="IPR051448">
    <property type="entry name" value="CdaR-like_regulators"/>
</dbReference>
<evidence type="ECO:0000259" key="1">
    <source>
        <dbReference type="Pfam" id="PF13556"/>
    </source>
</evidence>
<gene>
    <name evidence="2" type="ORF">SAMN05216231_2801</name>
</gene>
<dbReference type="EMBL" id="FNKD01000003">
    <property type="protein sequence ID" value="SDQ85810.1"/>
    <property type="molecule type" value="Genomic_DNA"/>
</dbReference>
<accession>A0A1H1EB91</accession>